<accession>A0A0C5WG39</accession>
<reference evidence="1 2" key="1">
    <citation type="submission" date="2013-05" db="EMBL/GenBank/DDBJ databases">
        <title>Complete genome sequence of the lipase-producing bacterium Photobacterium gaetbulicola Gung47.</title>
        <authorList>
            <person name="Kim Y.-O."/>
        </authorList>
    </citation>
    <scope>NUCLEOTIDE SEQUENCE [LARGE SCALE GENOMIC DNA]</scope>
    <source>
        <strain evidence="1 2">Gung47</strain>
    </source>
</reference>
<evidence type="ECO:0000313" key="1">
    <source>
        <dbReference type="EMBL" id="AJR05162.1"/>
    </source>
</evidence>
<dbReference type="EMBL" id="CP005973">
    <property type="protein sequence ID" value="AJR05162.1"/>
    <property type="molecule type" value="Genomic_DNA"/>
</dbReference>
<dbReference type="AlphaFoldDB" id="A0A0C5WG39"/>
<proteinExistence type="predicted"/>
<dbReference type="KEGG" id="pgb:H744_1c0133"/>
<dbReference type="PATRIC" id="fig|658445.3.peg.149"/>
<dbReference type="HOGENOM" id="CLU_2754359_0_0_6"/>
<evidence type="ECO:0000313" key="2">
    <source>
        <dbReference type="Proteomes" id="UP000032303"/>
    </source>
</evidence>
<organism evidence="1 2">
    <name type="scientific">Photobacterium gaetbulicola Gung47</name>
    <dbReference type="NCBI Taxonomy" id="658445"/>
    <lineage>
        <taxon>Bacteria</taxon>
        <taxon>Pseudomonadati</taxon>
        <taxon>Pseudomonadota</taxon>
        <taxon>Gammaproteobacteria</taxon>
        <taxon>Vibrionales</taxon>
        <taxon>Vibrionaceae</taxon>
        <taxon>Photobacterium</taxon>
    </lineage>
</organism>
<keyword evidence="2" id="KW-1185">Reference proteome</keyword>
<sequence length="70" mass="7633">MVQAQAIDEQAAYRHACHQAGSFTVCKSVLANTKTLCATPGFAISHDFAVSVYQALGWKLYITHQVESFA</sequence>
<name>A0A0C5WG39_9GAMM</name>
<protein>
    <submittedName>
        <fullName evidence="1">Uncharacterized protein</fullName>
    </submittedName>
</protein>
<gene>
    <name evidence="1" type="ORF">H744_1c0133</name>
</gene>
<dbReference type="Proteomes" id="UP000032303">
    <property type="component" value="Chromosome 1"/>
</dbReference>